<name>A0A177WM26_BATDL</name>
<proteinExistence type="predicted"/>
<dbReference type="Proteomes" id="UP000077115">
    <property type="component" value="Unassembled WGS sequence"/>
</dbReference>
<keyword evidence="1" id="KW-0175">Coiled coil</keyword>
<evidence type="ECO:0000313" key="3">
    <source>
        <dbReference type="EMBL" id="OAJ41167.1"/>
    </source>
</evidence>
<dbReference type="AlphaFoldDB" id="A0A177WM26"/>
<dbReference type="OrthoDB" id="10652180at2759"/>
<evidence type="ECO:0000256" key="2">
    <source>
        <dbReference type="SAM" id="MobiDB-lite"/>
    </source>
</evidence>
<reference evidence="3 4" key="2">
    <citation type="submission" date="2016-05" db="EMBL/GenBank/DDBJ databases">
        <title>Lineage-specific infection strategies underlie the spectrum of fungal disease in amphibians.</title>
        <authorList>
            <person name="Cuomo C.A."/>
            <person name="Farrer R.A."/>
            <person name="James T."/>
            <person name="Longcore J."/>
            <person name="Birren B."/>
        </authorList>
    </citation>
    <scope>NUCLEOTIDE SEQUENCE [LARGE SCALE GENOMIC DNA]</scope>
    <source>
        <strain evidence="3 4">JEL423</strain>
    </source>
</reference>
<gene>
    <name evidence="3" type="ORF">BDEG_24808</name>
</gene>
<organism evidence="3 4">
    <name type="scientific">Batrachochytrium dendrobatidis (strain JEL423)</name>
    <dbReference type="NCBI Taxonomy" id="403673"/>
    <lineage>
        <taxon>Eukaryota</taxon>
        <taxon>Fungi</taxon>
        <taxon>Fungi incertae sedis</taxon>
        <taxon>Chytridiomycota</taxon>
        <taxon>Chytridiomycota incertae sedis</taxon>
        <taxon>Chytridiomycetes</taxon>
        <taxon>Rhizophydiales</taxon>
        <taxon>Rhizophydiales incertae sedis</taxon>
        <taxon>Batrachochytrium</taxon>
    </lineage>
</organism>
<feature type="compositionally biased region" description="Polar residues" evidence="2">
    <location>
        <begin position="82"/>
        <end position="116"/>
    </location>
</feature>
<dbReference type="Gene3D" id="1.20.5.1700">
    <property type="match status" value="1"/>
</dbReference>
<accession>A0A177WM26</accession>
<sequence>MSEHVRTLDYFTSNCNSMDNLLQSTTKPLTREEKLAQFKDLKSKAKAGTSAQRPALAGLVNNATRSTPFKPKTTKPKHDTKNATTSIRKSVQTSTTKPMSSTAAARTTKSLSQSHISNSLHSTRSRSVSSVRSQCNASDAINKNPTFDCPMSDDEGVHAAESSVPFTTKLETDMTALQSRLSEESNKSIRFQIELEARATEVLALRSSVVQLQQELRSLRRDQIEQLDTEERLRAEVIEREEIVKHIQNEWSTENTAFKAKLKDKDQLVDELGQLVSKLREEVESLKSQPQAYADVWIQQVRVEELESQVQIQEAQILQDANKIENLNMEIKDCYDAISTFEEQESKHVVEVLKLETEIEQLKTTAMSIESVNFMLEKELERVKEHAHKIETALKHTLDENETVHKTAESNSEELKEAYTAIDLLEAQIKDLEEDAELMRRELTKNSDITSEFIIQGMELQKLNGIHLECAELKIALQEALKENKELVSKTCHSDLRHIDTQTSDFNLAESKHCAACDHSQNDAMSCIDNYTQVDSECIPIMCEQACQSMEEYDPESWDKQITLLKFAYHVATEKHKKDATQFANTLMELEAQSALELTKWNTTSAEQKALIDKLWSGVSKSAERIKALEKELEEQTAVDIASEHELDDDLETEDEELSDKSSNPDDLESRPHNEH</sequence>
<feature type="compositionally biased region" description="Acidic residues" evidence="2">
    <location>
        <begin position="646"/>
        <end position="658"/>
    </location>
</feature>
<protein>
    <submittedName>
        <fullName evidence="3">Uncharacterized protein</fullName>
    </submittedName>
</protein>
<dbReference type="VEuPathDB" id="FungiDB:BDEG_24808"/>
<reference evidence="3 4" key="1">
    <citation type="submission" date="2006-10" db="EMBL/GenBank/DDBJ databases">
        <title>The Genome Sequence of Batrachochytrium dendrobatidis JEL423.</title>
        <authorList>
            <consortium name="The Broad Institute Genome Sequencing Platform"/>
            <person name="Birren B."/>
            <person name="Lander E."/>
            <person name="Galagan J."/>
            <person name="Cuomo C."/>
            <person name="Devon K."/>
            <person name="Jaffe D."/>
            <person name="Butler J."/>
            <person name="Alvarez P."/>
            <person name="Gnerre S."/>
            <person name="Grabherr M."/>
            <person name="Kleber M."/>
            <person name="Mauceli E."/>
            <person name="Brockman W."/>
            <person name="Young S."/>
            <person name="LaButti K."/>
            <person name="Sykes S."/>
            <person name="DeCaprio D."/>
            <person name="Crawford M."/>
            <person name="Koehrsen M."/>
            <person name="Engels R."/>
            <person name="Montgomery P."/>
            <person name="Pearson M."/>
            <person name="Howarth C."/>
            <person name="Larson L."/>
            <person name="White J."/>
            <person name="O'Leary S."/>
            <person name="Kodira C."/>
            <person name="Zeng Q."/>
            <person name="Yandava C."/>
            <person name="Alvarado L."/>
            <person name="Longcore J."/>
            <person name="James T."/>
        </authorList>
    </citation>
    <scope>NUCLEOTIDE SEQUENCE [LARGE SCALE GENOMIC DNA]</scope>
    <source>
        <strain evidence="3 4">JEL423</strain>
    </source>
</reference>
<feature type="region of interest" description="Disordered" evidence="2">
    <location>
        <begin position="43"/>
        <end position="136"/>
    </location>
</feature>
<feature type="coiled-coil region" evidence="1">
    <location>
        <begin position="262"/>
        <end position="344"/>
    </location>
</feature>
<evidence type="ECO:0000256" key="1">
    <source>
        <dbReference type="SAM" id="Coils"/>
    </source>
</evidence>
<feature type="region of interest" description="Disordered" evidence="2">
    <location>
        <begin position="634"/>
        <end position="676"/>
    </location>
</feature>
<dbReference type="EMBL" id="DS022305">
    <property type="protein sequence ID" value="OAJ41167.1"/>
    <property type="molecule type" value="Genomic_DNA"/>
</dbReference>
<feature type="compositionally biased region" description="Basic and acidic residues" evidence="2">
    <location>
        <begin position="659"/>
        <end position="676"/>
    </location>
</feature>
<feature type="coiled-coil region" evidence="1">
    <location>
        <begin position="398"/>
        <end position="490"/>
    </location>
</feature>
<feature type="compositionally biased region" description="Low complexity" evidence="2">
    <location>
        <begin position="117"/>
        <end position="133"/>
    </location>
</feature>
<evidence type="ECO:0000313" key="4">
    <source>
        <dbReference type="Proteomes" id="UP000077115"/>
    </source>
</evidence>